<dbReference type="EMBL" id="CP005587">
    <property type="protein sequence ID" value="AGK58133.1"/>
    <property type="molecule type" value="Genomic_DNA"/>
</dbReference>
<dbReference type="STRING" id="670307.HYPDE_32298"/>
<reference evidence="1 2" key="1">
    <citation type="journal article" date="2013" name="Genome Announc.">
        <title>Genome sequences for three denitrifying bacterial strains isolated from a uranium- and nitrate-contaminated subsurface environment.</title>
        <authorList>
            <person name="Venkatramanan R."/>
            <person name="Prakash O."/>
            <person name="Woyke T."/>
            <person name="Chain P."/>
            <person name="Goodwin L.A."/>
            <person name="Watson D."/>
            <person name="Brooks S."/>
            <person name="Kostka J.E."/>
            <person name="Green S.J."/>
        </authorList>
    </citation>
    <scope>NUCLEOTIDE SEQUENCE [LARGE SCALE GENOMIC DNA]</scope>
    <source>
        <strain evidence="1 2">1NES1</strain>
    </source>
</reference>
<gene>
    <name evidence="1" type="ORF">HYPDE_32298</name>
</gene>
<keyword evidence="2" id="KW-1185">Reference proteome</keyword>
<dbReference type="eggNOG" id="ENOG5033C22">
    <property type="taxonomic scope" value="Bacteria"/>
</dbReference>
<dbReference type="Proteomes" id="UP000005952">
    <property type="component" value="Chromosome"/>
</dbReference>
<dbReference type="AlphaFoldDB" id="N0B559"/>
<proteinExistence type="predicted"/>
<evidence type="ECO:0000313" key="1">
    <source>
        <dbReference type="EMBL" id="AGK58133.1"/>
    </source>
</evidence>
<accession>N0B559</accession>
<sequence length="101" mass="11106">MLSMKTESVTLTNQELANAMTSPASIFDFPLEVVACPGLSREQKIDILKRWELDARALQRATDENMGGGEPPLLDEVNRALMMLDPQNTVRDGFGSAPTKI</sequence>
<evidence type="ECO:0000313" key="2">
    <source>
        <dbReference type="Proteomes" id="UP000005952"/>
    </source>
</evidence>
<dbReference type="KEGG" id="hdt:HYPDE_32298"/>
<protein>
    <submittedName>
        <fullName evidence="1">Uncharacterized protein</fullName>
    </submittedName>
</protein>
<name>N0B559_9HYPH</name>
<organism evidence="1 2">
    <name type="scientific">Hyphomicrobium denitrificans 1NES1</name>
    <dbReference type="NCBI Taxonomy" id="670307"/>
    <lineage>
        <taxon>Bacteria</taxon>
        <taxon>Pseudomonadati</taxon>
        <taxon>Pseudomonadota</taxon>
        <taxon>Alphaproteobacteria</taxon>
        <taxon>Hyphomicrobiales</taxon>
        <taxon>Hyphomicrobiaceae</taxon>
        <taxon>Hyphomicrobium</taxon>
    </lineage>
</organism>
<dbReference type="HOGENOM" id="CLU_2329935_0_0_5"/>